<accession>D5CSV5</accession>
<reference evidence="7 8" key="1">
    <citation type="submission" date="2010-03" db="EMBL/GenBank/DDBJ databases">
        <title>Complete sequence of Sideroxydans lithotrophicus ES-1.</title>
        <authorList>
            <consortium name="US DOE Joint Genome Institute"/>
            <person name="Lucas S."/>
            <person name="Copeland A."/>
            <person name="Lapidus A."/>
            <person name="Cheng J.-F."/>
            <person name="Bruce D."/>
            <person name="Goodwin L."/>
            <person name="Pitluck S."/>
            <person name="Munk A.C."/>
            <person name="Detter J.C."/>
            <person name="Han C."/>
            <person name="Tapia R."/>
            <person name="Larimer F."/>
            <person name="Land M."/>
            <person name="Hauser L."/>
            <person name="Kyrpides N."/>
            <person name="Ivanova N."/>
            <person name="Emerson D."/>
            <person name="Woyke T."/>
        </authorList>
    </citation>
    <scope>NUCLEOTIDE SEQUENCE [LARGE SCALE GENOMIC DNA]</scope>
    <source>
        <strain evidence="7 8">ES-1</strain>
    </source>
</reference>
<dbReference type="AlphaFoldDB" id="D5CSV5"/>
<gene>
    <name evidence="7" type="ordered locus">Slit_1812</name>
</gene>
<evidence type="ECO:0000313" key="7">
    <source>
        <dbReference type="EMBL" id="ADE12041.1"/>
    </source>
</evidence>
<dbReference type="PROSITE" id="PS51007">
    <property type="entry name" value="CYTC"/>
    <property type="match status" value="1"/>
</dbReference>
<keyword evidence="2 4" id="KW-0479">Metal-binding</keyword>
<dbReference type="GO" id="GO:0046872">
    <property type="term" value="F:metal ion binding"/>
    <property type="evidence" value="ECO:0007669"/>
    <property type="project" value="UniProtKB-KW"/>
</dbReference>
<dbReference type="KEGG" id="slt:Slit_1812"/>
<proteinExistence type="predicted"/>
<name>D5CSV5_SIDLE</name>
<keyword evidence="8" id="KW-1185">Reference proteome</keyword>
<organism evidence="7 8">
    <name type="scientific">Sideroxydans lithotrophicus (strain ES-1)</name>
    <dbReference type="NCBI Taxonomy" id="580332"/>
    <lineage>
        <taxon>Bacteria</taxon>
        <taxon>Pseudomonadati</taxon>
        <taxon>Pseudomonadota</taxon>
        <taxon>Betaproteobacteria</taxon>
        <taxon>Nitrosomonadales</taxon>
        <taxon>Gallionellaceae</taxon>
        <taxon>Sideroxydans</taxon>
    </lineage>
</organism>
<evidence type="ECO:0000256" key="2">
    <source>
        <dbReference type="ARBA" id="ARBA00022723"/>
    </source>
</evidence>
<evidence type="ECO:0000259" key="6">
    <source>
        <dbReference type="PROSITE" id="PS51007"/>
    </source>
</evidence>
<dbReference type="eggNOG" id="COG2010">
    <property type="taxonomic scope" value="Bacteria"/>
</dbReference>
<evidence type="ECO:0000256" key="5">
    <source>
        <dbReference type="SAM" id="SignalP"/>
    </source>
</evidence>
<feature type="signal peptide" evidence="5">
    <location>
        <begin position="1"/>
        <end position="19"/>
    </location>
</feature>
<evidence type="ECO:0000256" key="4">
    <source>
        <dbReference type="PROSITE-ProRule" id="PRU00433"/>
    </source>
</evidence>
<dbReference type="SUPFAM" id="SSF53822">
    <property type="entry name" value="Periplasmic binding protein-like I"/>
    <property type="match status" value="1"/>
</dbReference>
<dbReference type="HOGENOM" id="CLU_483802_0_0_4"/>
<dbReference type="Gene3D" id="3.40.50.2300">
    <property type="match status" value="2"/>
</dbReference>
<dbReference type="Gene3D" id="1.10.760.10">
    <property type="entry name" value="Cytochrome c-like domain"/>
    <property type="match status" value="1"/>
</dbReference>
<keyword evidence="1 4" id="KW-0349">Heme</keyword>
<dbReference type="InterPro" id="IPR028082">
    <property type="entry name" value="Peripla_BP_I"/>
</dbReference>
<dbReference type="Pfam" id="PF00034">
    <property type="entry name" value="Cytochrom_C"/>
    <property type="match status" value="1"/>
</dbReference>
<dbReference type="GO" id="GO:0009055">
    <property type="term" value="F:electron transfer activity"/>
    <property type="evidence" value="ECO:0007669"/>
    <property type="project" value="InterPro"/>
</dbReference>
<keyword evidence="3 4" id="KW-0408">Iron</keyword>
<evidence type="ECO:0000313" key="8">
    <source>
        <dbReference type="Proteomes" id="UP000001625"/>
    </source>
</evidence>
<dbReference type="InterPro" id="IPR009056">
    <property type="entry name" value="Cyt_c-like_dom"/>
</dbReference>
<dbReference type="RefSeq" id="WP_013029939.1">
    <property type="nucleotide sequence ID" value="NC_013959.1"/>
</dbReference>
<dbReference type="InterPro" id="IPR036909">
    <property type="entry name" value="Cyt_c-like_dom_sf"/>
</dbReference>
<keyword evidence="5" id="KW-0732">Signal</keyword>
<protein>
    <recommendedName>
        <fullName evidence="6">Cytochrome c domain-containing protein</fullName>
    </recommendedName>
</protein>
<sequence precursor="true">MRVLTALILFILLNPVATAAPAASAGETLYRQGLLPDGTVLQGTRAEGGDVTGAEAACVACHRRSGLGTQEGRYVIPPIIGKYLFRAGLRNIEDMTTPHVAGYRPNRSAYTDATLARAIRDGLDADGRKLNYLMPRFKLDDATMASLVAYLKQLTSQPVPGVSEDTLQFATIITPDADPVKRKAMLSVLNQFFADKNSFIRGGHRAMHSVREIKYRVIRQWQLHVWELSGPPETWEQQLRKKLAAEPVFAVISGLGGKTWAPVHRFCEDEEIPCLLPNVDAPVVAENDFYPVYFSKGVLLEAQLIAEQIRGMQQKPLRVTQIFRRGDIGEQAAQALRVALPSARMKVNDVVLPQQGSSQALTDAIRNAAADSAVVLWLRPGDLAALPKTPPATPAIFISGLMGGLENAPVPASWRTTARLTYPFDLPDQRRVRMDYPFMWFKVHQMPVIDERVQTDTYLACGILAETLSGMLDSFVRDYLVERVETMLSYRVITGYYPRLGLAPGQRFASKGGYMVRFADLAGPRLVADGNWIVP</sequence>
<dbReference type="Proteomes" id="UP000001625">
    <property type="component" value="Chromosome"/>
</dbReference>
<feature type="domain" description="Cytochrome c" evidence="6">
    <location>
        <begin position="21"/>
        <end position="155"/>
    </location>
</feature>
<evidence type="ECO:0000256" key="1">
    <source>
        <dbReference type="ARBA" id="ARBA00022617"/>
    </source>
</evidence>
<feature type="chain" id="PRO_5003070081" description="Cytochrome c domain-containing protein" evidence="5">
    <location>
        <begin position="20"/>
        <end position="535"/>
    </location>
</feature>
<dbReference type="GO" id="GO:0020037">
    <property type="term" value="F:heme binding"/>
    <property type="evidence" value="ECO:0007669"/>
    <property type="project" value="InterPro"/>
</dbReference>
<evidence type="ECO:0000256" key="3">
    <source>
        <dbReference type="ARBA" id="ARBA00023004"/>
    </source>
</evidence>
<dbReference type="STRING" id="580332.Slit_1812"/>
<dbReference type="OrthoDB" id="5558268at2"/>
<dbReference type="EMBL" id="CP001965">
    <property type="protein sequence ID" value="ADE12041.1"/>
    <property type="molecule type" value="Genomic_DNA"/>
</dbReference>
<dbReference type="SUPFAM" id="SSF46626">
    <property type="entry name" value="Cytochrome c"/>
    <property type="match status" value="1"/>
</dbReference>